<sequence length="167" mass="19903">MEEARFKRLVAFLKALEKKTGYKFTIETFEDRMRLQKLVYLAKHFGIDLEYNFTLYIRGPYSSELADDYYKIERDYDGEIPEILDEFITEEKVDTFIEFVKDKDTEELELIATLLMVLGRHKPFLNSLPEEEREDLVVKTIQDIKPYFTKDKILEAIREIEKVKIVG</sequence>
<dbReference type="AlphaFoldDB" id="A0A9E7SCI4"/>
<name>A0A9E7SCI4_9EURY</name>
<evidence type="ECO:0000313" key="1">
    <source>
        <dbReference type="EMBL" id="USG99844.1"/>
    </source>
</evidence>
<dbReference type="Proteomes" id="UP001056425">
    <property type="component" value="Chromosome"/>
</dbReference>
<dbReference type="GeneID" id="72778728"/>
<protein>
    <submittedName>
        <fullName evidence="1">Uncharacterized protein</fullName>
    </submittedName>
</protein>
<organism evidence="1 2">
    <name type="scientific">Thermococcus argininiproducens</name>
    <dbReference type="NCBI Taxonomy" id="2866384"/>
    <lineage>
        <taxon>Archaea</taxon>
        <taxon>Methanobacteriati</taxon>
        <taxon>Methanobacteriota</taxon>
        <taxon>Thermococci</taxon>
        <taxon>Thermococcales</taxon>
        <taxon>Thermococcaceae</taxon>
        <taxon>Thermococcus</taxon>
    </lineage>
</organism>
<reference evidence="1 2" key="1">
    <citation type="submission" date="2021-08" db="EMBL/GenBank/DDBJ databases">
        <title>Thermococcus onnuriiensis IOH2.</title>
        <authorList>
            <person name="Park Y.-J."/>
        </authorList>
    </citation>
    <scope>NUCLEOTIDE SEQUENCE [LARGE SCALE GENOMIC DNA]</scope>
    <source>
        <strain evidence="1 2">IOH2</strain>
    </source>
</reference>
<accession>A0A9E7SCI4</accession>
<dbReference type="EMBL" id="CP080572">
    <property type="protein sequence ID" value="USG99844.1"/>
    <property type="molecule type" value="Genomic_DNA"/>
</dbReference>
<proteinExistence type="predicted"/>
<gene>
    <name evidence="1" type="ORF">K1720_10225</name>
</gene>
<dbReference type="KEGG" id="thei:K1720_10225"/>
<keyword evidence="2" id="KW-1185">Reference proteome</keyword>
<dbReference type="RefSeq" id="WP_251949116.1">
    <property type="nucleotide sequence ID" value="NZ_CP080572.1"/>
</dbReference>
<evidence type="ECO:0000313" key="2">
    <source>
        <dbReference type="Proteomes" id="UP001056425"/>
    </source>
</evidence>